<dbReference type="InterPro" id="IPR036291">
    <property type="entry name" value="NAD(P)-bd_dom_sf"/>
</dbReference>
<evidence type="ECO:0000256" key="2">
    <source>
        <dbReference type="ARBA" id="ARBA00023002"/>
    </source>
</evidence>
<reference evidence="4" key="2">
    <citation type="submission" date="2023-06" db="EMBL/GenBank/DDBJ databases">
        <authorList>
            <consortium name="Lawrence Berkeley National Laboratory"/>
            <person name="Haridas S."/>
            <person name="Hensen N."/>
            <person name="Bonometti L."/>
            <person name="Westerberg I."/>
            <person name="Brannstrom I.O."/>
            <person name="Guillou S."/>
            <person name="Cros-Aarteil S."/>
            <person name="Calhoun S."/>
            <person name="Kuo A."/>
            <person name="Mondo S."/>
            <person name="Pangilinan J."/>
            <person name="Riley R."/>
            <person name="Labutti K."/>
            <person name="Andreopoulos B."/>
            <person name="Lipzen A."/>
            <person name="Chen C."/>
            <person name="Yanf M."/>
            <person name="Daum C."/>
            <person name="Ng V."/>
            <person name="Clum A."/>
            <person name="Steindorff A."/>
            <person name="Ohm R."/>
            <person name="Martin F."/>
            <person name="Silar P."/>
            <person name="Natvig D."/>
            <person name="Lalanne C."/>
            <person name="Gautier V."/>
            <person name="Ament-Velasquez S.L."/>
            <person name="Kruys A."/>
            <person name="Hutchinson M.I."/>
            <person name="Powell A.J."/>
            <person name="Barry K."/>
            <person name="Miller A.N."/>
            <person name="Grigoriev I.V."/>
            <person name="Debuchy R."/>
            <person name="Gladieux P."/>
            <person name="Thoren M.H."/>
            <person name="Johannesson H."/>
        </authorList>
    </citation>
    <scope>NUCLEOTIDE SEQUENCE</scope>
    <source>
        <strain evidence="4">CBS 958.72</strain>
    </source>
</reference>
<proteinExistence type="predicted"/>
<evidence type="ECO:0000313" key="5">
    <source>
        <dbReference type="Proteomes" id="UP001287356"/>
    </source>
</evidence>
<protein>
    <submittedName>
        <fullName evidence="4">Isoflavone reductase</fullName>
    </submittedName>
</protein>
<evidence type="ECO:0000256" key="1">
    <source>
        <dbReference type="ARBA" id="ARBA00022857"/>
    </source>
</evidence>
<reference evidence="4" key="1">
    <citation type="journal article" date="2023" name="Mol. Phylogenet. Evol.">
        <title>Genome-scale phylogeny and comparative genomics of the fungal order Sordariales.</title>
        <authorList>
            <person name="Hensen N."/>
            <person name="Bonometti L."/>
            <person name="Westerberg I."/>
            <person name="Brannstrom I.O."/>
            <person name="Guillou S."/>
            <person name="Cros-Aarteil S."/>
            <person name="Calhoun S."/>
            <person name="Haridas S."/>
            <person name="Kuo A."/>
            <person name="Mondo S."/>
            <person name="Pangilinan J."/>
            <person name="Riley R."/>
            <person name="LaButti K."/>
            <person name="Andreopoulos B."/>
            <person name="Lipzen A."/>
            <person name="Chen C."/>
            <person name="Yan M."/>
            <person name="Daum C."/>
            <person name="Ng V."/>
            <person name="Clum A."/>
            <person name="Steindorff A."/>
            <person name="Ohm R.A."/>
            <person name="Martin F."/>
            <person name="Silar P."/>
            <person name="Natvig D.O."/>
            <person name="Lalanne C."/>
            <person name="Gautier V."/>
            <person name="Ament-Velasquez S.L."/>
            <person name="Kruys A."/>
            <person name="Hutchinson M.I."/>
            <person name="Powell A.J."/>
            <person name="Barry K."/>
            <person name="Miller A.N."/>
            <person name="Grigoriev I.V."/>
            <person name="Debuchy R."/>
            <person name="Gladieux P."/>
            <person name="Hiltunen Thoren M."/>
            <person name="Johannesson H."/>
        </authorList>
    </citation>
    <scope>NUCLEOTIDE SEQUENCE</scope>
    <source>
        <strain evidence="4">CBS 958.72</strain>
    </source>
</reference>
<name>A0AAE0KI73_9PEZI</name>
<sequence>MDCIHAVKFRHSALNHLKSVESLTKAFAGQDAVVSTIGSYHLDDQRAMIDAVVAAGVSRFLPSEYGHDTRRLDGVLGAMLAGKAAIADYAAEQAKTHPAFTWTTLGNVDAGIFGVNLKDKTTALYESGDTLMTVSTTAFIGRAVAAVLQHEAETANRHLDVFEFRVSQNMVLKVFEEETGAKFAVSHRDMAAVDSEVKAKFAKGDYSIFVDALLVHNFCDGASAGLKNEHSANGLLGLETNTLREMVREYIRTRSS</sequence>
<dbReference type="Pfam" id="PF05368">
    <property type="entry name" value="NmrA"/>
    <property type="match status" value="1"/>
</dbReference>
<dbReference type="Gene3D" id="3.40.50.720">
    <property type="entry name" value="NAD(P)-binding Rossmann-like Domain"/>
    <property type="match status" value="1"/>
</dbReference>
<keyword evidence="5" id="KW-1185">Reference proteome</keyword>
<comment type="caution">
    <text evidence="4">The sequence shown here is derived from an EMBL/GenBank/DDBJ whole genome shotgun (WGS) entry which is preliminary data.</text>
</comment>
<gene>
    <name evidence="4" type="ORF">B0T24DRAFT_656814</name>
</gene>
<keyword evidence="2" id="KW-0560">Oxidoreductase</keyword>
<dbReference type="Proteomes" id="UP001287356">
    <property type="component" value="Unassembled WGS sequence"/>
</dbReference>
<dbReference type="GO" id="GO:0016491">
    <property type="term" value="F:oxidoreductase activity"/>
    <property type="evidence" value="ECO:0007669"/>
    <property type="project" value="UniProtKB-KW"/>
</dbReference>
<dbReference type="PANTHER" id="PTHR47706:SF9">
    <property type="entry name" value="NMRA-LIKE DOMAIN-CONTAINING PROTEIN-RELATED"/>
    <property type="match status" value="1"/>
</dbReference>
<accession>A0AAE0KI73</accession>
<keyword evidence="1" id="KW-0521">NADP</keyword>
<dbReference type="InterPro" id="IPR008030">
    <property type="entry name" value="NmrA-like"/>
</dbReference>
<evidence type="ECO:0000313" key="4">
    <source>
        <dbReference type="EMBL" id="KAK3377139.1"/>
    </source>
</evidence>
<evidence type="ECO:0000259" key="3">
    <source>
        <dbReference type="Pfam" id="PF05368"/>
    </source>
</evidence>
<dbReference type="EMBL" id="JAULSN010000003">
    <property type="protein sequence ID" value="KAK3377139.1"/>
    <property type="molecule type" value="Genomic_DNA"/>
</dbReference>
<dbReference type="Gene3D" id="3.90.25.10">
    <property type="entry name" value="UDP-galactose 4-epimerase, domain 1"/>
    <property type="match status" value="1"/>
</dbReference>
<organism evidence="4 5">
    <name type="scientific">Lasiosphaeria ovina</name>
    <dbReference type="NCBI Taxonomy" id="92902"/>
    <lineage>
        <taxon>Eukaryota</taxon>
        <taxon>Fungi</taxon>
        <taxon>Dikarya</taxon>
        <taxon>Ascomycota</taxon>
        <taxon>Pezizomycotina</taxon>
        <taxon>Sordariomycetes</taxon>
        <taxon>Sordariomycetidae</taxon>
        <taxon>Sordariales</taxon>
        <taxon>Lasiosphaeriaceae</taxon>
        <taxon>Lasiosphaeria</taxon>
    </lineage>
</organism>
<feature type="domain" description="NmrA-like" evidence="3">
    <location>
        <begin position="17"/>
        <end position="185"/>
    </location>
</feature>
<dbReference type="AlphaFoldDB" id="A0AAE0KI73"/>
<dbReference type="PANTHER" id="PTHR47706">
    <property type="entry name" value="NMRA-LIKE FAMILY PROTEIN"/>
    <property type="match status" value="1"/>
</dbReference>
<dbReference type="InterPro" id="IPR051609">
    <property type="entry name" value="NmrA/Isoflavone_reductase-like"/>
</dbReference>
<dbReference type="SUPFAM" id="SSF51735">
    <property type="entry name" value="NAD(P)-binding Rossmann-fold domains"/>
    <property type="match status" value="1"/>
</dbReference>